<sequence length="189" mass="21618">MTTTAPSTKEALGLALKQQLEGRPLDKVTVSSLANQIGITRQAFYYHFADVYELAVWVFETEVANHIMAHASYGEWSDGFKAMLLYMQRHRDQVYAVVNSLSHRKLERFFYKTLQAMMEAIVTELEADRRLDSADRAFIIDHYTLSVLGHLLHWLADGMRVDPTKLVDKLAIIMRGHVRESLDRFSGLG</sequence>
<feature type="domain" description="HTH tetR-type" evidence="3">
    <location>
        <begin position="6"/>
        <end position="66"/>
    </location>
</feature>
<dbReference type="InterPro" id="IPR001647">
    <property type="entry name" value="HTH_TetR"/>
</dbReference>
<gene>
    <name evidence="4" type="ORF">DD236_02920</name>
</gene>
<accession>A0A2V1KEN1</accession>
<evidence type="ECO:0000256" key="2">
    <source>
        <dbReference type="PROSITE-ProRule" id="PRU00335"/>
    </source>
</evidence>
<reference evidence="5" key="1">
    <citation type="submission" date="2018-05" db="EMBL/GenBank/DDBJ databases">
        <authorList>
            <person name="Li Y."/>
        </authorList>
    </citation>
    <scope>NUCLEOTIDE SEQUENCE [LARGE SCALE GENOMIC DNA]</scope>
    <source>
        <strain evidence="5">sk1b4</strain>
    </source>
</reference>
<protein>
    <submittedName>
        <fullName evidence="4">Transcriptional regulator</fullName>
    </submittedName>
</protein>
<dbReference type="InterPro" id="IPR039532">
    <property type="entry name" value="TetR_C_Firmicutes"/>
</dbReference>
<proteinExistence type="predicted"/>
<dbReference type="GO" id="GO:0003677">
    <property type="term" value="F:DNA binding"/>
    <property type="evidence" value="ECO:0007669"/>
    <property type="project" value="UniProtKB-UniRule"/>
</dbReference>
<feature type="DNA-binding region" description="H-T-H motif" evidence="2">
    <location>
        <begin position="29"/>
        <end position="48"/>
    </location>
</feature>
<evidence type="ECO:0000313" key="5">
    <source>
        <dbReference type="Proteomes" id="UP000245283"/>
    </source>
</evidence>
<dbReference type="PANTHER" id="PTHR43479:SF7">
    <property type="entry name" value="TETR-FAMILY TRANSCRIPTIONAL REGULATOR"/>
    <property type="match status" value="1"/>
</dbReference>
<dbReference type="AlphaFoldDB" id="A0A2V1KEN1"/>
<keyword evidence="5" id="KW-1185">Reference proteome</keyword>
<dbReference type="OrthoDB" id="9810250at2"/>
<organism evidence="4 5">
    <name type="scientific">Ancrocorticia populi</name>
    <dbReference type="NCBI Taxonomy" id="2175228"/>
    <lineage>
        <taxon>Bacteria</taxon>
        <taxon>Bacillati</taxon>
        <taxon>Actinomycetota</taxon>
        <taxon>Actinomycetes</taxon>
        <taxon>Actinomycetales</taxon>
        <taxon>Actinomycetaceae</taxon>
        <taxon>Ancrocorticia</taxon>
    </lineage>
</organism>
<evidence type="ECO:0000259" key="3">
    <source>
        <dbReference type="PROSITE" id="PS50977"/>
    </source>
</evidence>
<dbReference type="PROSITE" id="PS50977">
    <property type="entry name" value="HTH_TETR_2"/>
    <property type="match status" value="1"/>
</dbReference>
<comment type="caution">
    <text evidence="4">The sequence shown here is derived from an EMBL/GenBank/DDBJ whole genome shotgun (WGS) entry which is preliminary data.</text>
</comment>
<evidence type="ECO:0000256" key="1">
    <source>
        <dbReference type="ARBA" id="ARBA00023125"/>
    </source>
</evidence>
<dbReference type="RefSeq" id="WP_109092854.1">
    <property type="nucleotide sequence ID" value="NZ_QETB01000001.1"/>
</dbReference>
<keyword evidence="1 2" id="KW-0238">DNA-binding</keyword>
<dbReference type="InterPro" id="IPR009057">
    <property type="entry name" value="Homeodomain-like_sf"/>
</dbReference>
<dbReference type="SUPFAM" id="SSF46689">
    <property type="entry name" value="Homeodomain-like"/>
    <property type="match status" value="1"/>
</dbReference>
<evidence type="ECO:0000313" key="4">
    <source>
        <dbReference type="EMBL" id="PWF27354.1"/>
    </source>
</evidence>
<dbReference type="EMBL" id="QETB01000001">
    <property type="protein sequence ID" value="PWF27354.1"/>
    <property type="molecule type" value="Genomic_DNA"/>
</dbReference>
<name>A0A2V1KEN1_9ACTO</name>
<dbReference type="Proteomes" id="UP000245283">
    <property type="component" value="Unassembled WGS sequence"/>
</dbReference>
<dbReference type="InterPro" id="IPR050624">
    <property type="entry name" value="HTH-type_Tx_Regulator"/>
</dbReference>
<dbReference type="Gene3D" id="1.10.357.10">
    <property type="entry name" value="Tetracycline Repressor, domain 2"/>
    <property type="match status" value="1"/>
</dbReference>
<dbReference type="Pfam" id="PF14278">
    <property type="entry name" value="TetR_C_8"/>
    <property type="match status" value="1"/>
</dbReference>
<dbReference type="PANTHER" id="PTHR43479">
    <property type="entry name" value="ACREF/ENVCD OPERON REPRESSOR-RELATED"/>
    <property type="match status" value="1"/>
</dbReference>